<dbReference type="EMBL" id="JAKNID010000056">
    <property type="protein sequence ID" value="MCG4565832.1"/>
    <property type="molecule type" value="Genomic_DNA"/>
</dbReference>
<sequence length="122" mass="13010">MKNRDLKTTLIISVSIPISIIATFILLYFGNITFNIMTLGGMALGIGMLVDNSIVVLENIYRLRENGLDSQSASIEGAKEVSMAVSASTLTTIAVFAPMVFVEGITARGEKPTSLGVGWIAQ</sequence>
<dbReference type="RefSeq" id="WP_226808683.1">
    <property type="nucleotide sequence ID" value="NZ_JAJBNW010000096.1"/>
</dbReference>
<keyword evidence="1" id="KW-0472">Membrane</keyword>
<dbReference type="PANTHER" id="PTHR32063">
    <property type="match status" value="1"/>
</dbReference>
<dbReference type="AlphaFoldDB" id="A0A9Q4AEB5"/>
<reference evidence="2" key="1">
    <citation type="submission" date="2022-01" db="EMBL/GenBank/DDBJ databases">
        <title>Collection of gut derived symbiotic bacterial strains cultured from healthy donors.</title>
        <authorList>
            <person name="Lin H."/>
            <person name="Kohout C."/>
            <person name="Waligurski E."/>
            <person name="Pamer E.G."/>
        </authorList>
    </citation>
    <scope>NUCLEOTIDE SEQUENCE</scope>
    <source>
        <strain evidence="2">MSK.14.39</strain>
    </source>
</reference>
<feature type="transmembrane region" description="Helical" evidence="1">
    <location>
        <begin position="36"/>
        <end position="57"/>
    </location>
</feature>
<keyword evidence="3" id="KW-1185">Reference proteome</keyword>
<dbReference type="PANTHER" id="PTHR32063:SF0">
    <property type="entry name" value="SWARMING MOTILITY PROTEIN SWRC"/>
    <property type="match status" value="1"/>
</dbReference>
<dbReference type="Gene3D" id="1.20.1640.10">
    <property type="entry name" value="Multidrug efflux transporter AcrB transmembrane domain"/>
    <property type="match status" value="1"/>
</dbReference>
<dbReference type="Pfam" id="PF00873">
    <property type="entry name" value="ACR_tran"/>
    <property type="match status" value="1"/>
</dbReference>
<dbReference type="SUPFAM" id="SSF82866">
    <property type="entry name" value="Multidrug efflux transporter AcrB transmembrane domain"/>
    <property type="match status" value="1"/>
</dbReference>
<accession>A0A9Q4AEB5</accession>
<keyword evidence="1" id="KW-0812">Transmembrane</keyword>
<proteinExistence type="predicted"/>
<dbReference type="GO" id="GO:0042910">
    <property type="term" value="F:xenobiotic transmembrane transporter activity"/>
    <property type="evidence" value="ECO:0007669"/>
    <property type="project" value="TreeGrafter"/>
</dbReference>
<evidence type="ECO:0000313" key="3">
    <source>
        <dbReference type="Proteomes" id="UP001108123"/>
    </source>
</evidence>
<organism evidence="2 3">
    <name type="scientific">Anaerosalibacter bizertensis</name>
    <dbReference type="NCBI Taxonomy" id="932217"/>
    <lineage>
        <taxon>Bacteria</taxon>
        <taxon>Bacillati</taxon>
        <taxon>Bacillota</taxon>
        <taxon>Tissierellia</taxon>
        <taxon>Tissierellales</taxon>
        <taxon>Sporanaerobacteraceae</taxon>
        <taxon>Anaerosalibacter</taxon>
    </lineage>
</organism>
<evidence type="ECO:0000256" key="1">
    <source>
        <dbReference type="SAM" id="Phobius"/>
    </source>
</evidence>
<feature type="transmembrane region" description="Helical" evidence="1">
    <location>
        <begin position="9"/>
        <end position="30"/>
    </location>
</feature>
<dbReference type="GO" id="GO:0005886">
    <property type="term" value="C:plasma membrane"/>
    <property type="evidence" value="ECO:0007669"/>
    <property type="project" value="TreeGrafter"/>
</dbReference>
<dbReference type="PRINTS" id="PR00702">
    <property type="entry name" value="ACRIFLAVINRP"/>
</dbReference>
<name>A0A9Q4AEB5_9FIRM</name>
<feature type="non-terminal residue" evidence="2">
    <location>
        <position position="122"/>
    </location>
</feature>
<evidence type="ECO:0000313" key="2">
    <source>
        <dbReference type="EMBL" id="MCG4565832.1"/>
    </source>
</evidence>
<dbReference type="InterPro" id="IPR001036">
    <property type="entry name" value="Acrflvin-R"/>
</dbReference>
<protein>
    <submittedName>
        <fullName evidence="2">Efflux RND transporter permease subunit</fullName>
    </submittedName>
</protein>
<comment type="caution">
    <text evidence="2">The sequence shown here is derived from an EMBL/GenBank/DDBJ whole genome shotgun (WGS) entry which is preliminary data.</text>
</comment>
<gene>
    <name evidence="2" type="ORF">L0P62_10255</name>
</gene>
<keyword evidence="1" id="KW-1133">Transmembrane helix</keyword>
<dbReference type="Proteomes" id="UP001108123">
    <property type="component" value="Unassembled WGS sequence"/>
</dbReference>